<feature type="domain" description="HTH gntR-type" evidence="4">
    <location>
        <begin position="5"/>
        <end position="73"/>
    </location>
</feature>
<comment type="caution">
    <text evidence="5">The sequence shown here is derived from an EMBL/GenBank/DDBJ whole genome shotgun (WGS) entry which is preliminary data.</text>
</comment>
<organism evidence="5 6">
    <name type="scientific">Plantactinospora solaniradicis</name>
    <dbReference type="NCBI Taxonomy" id="1723736"/>
    <lineage>
        <taxon>Bacteria</taxon>
        <taxon>Bacillati</taxon>
        <taxon>Actinomycetota</taxon>
        <taxon>Actinomycetes</taxon>
        <taxon>Micromonosporales</taxon>
        <taxon>Micromonosporaceae</taxon>
        <taxon>Plantactinospora</taxon>
    </lineage>
</organism>
<dbReference type="EMBL" id="JBHSPR010000010">
    <property type="protein sequence ID" value="MFC6017816.1"/>
    <property type="molecule type" value="Genomic_DNA"/>
</dbReference>
<name>A0ABW1K8A9_9ACTN</name>
<evidence type="ECO:0000256" key="3">
    <source>
        <dbReference type="ARBA" id="ARBA00023163"/>
    </source>
</evidence>
<evidence type="ECO:0000313" key="6">
    <source>
        <dbReference type="Proteomes" id="UP001596203"/>
    </source>
</evidence>
<evidence type="ECO:0000259" key="4">
    <source>
        <dbReference type="PROSITE" id="PS50949"/>
    </source>
</evidence>
<reference evidence="6" key="1">
    <citation type="journal article" date="2019" name="Int. J. Syst. Evol. Microbiol.">
        <title>The Global Catalogue of Microorganisms (GCM) 10K type strain sequencing project: providing services to taxonomists for standard genome sequencing and annotation.</title>
        <authorList>
            <consortium name="The Broad Institute Genomics Platform"/>
            <consortium name="The Broad Institute Genome Sequencing Center for Infectious Disease"/>
            <person name="Wu L."/>
            <person name="Ma J."/>
        </authorList>
    </citation>
    <scope>NUCLEOTIDE SEQUENCE [LARGE SCALE GENOMIC DNA]</scope>
    <source>
        <strain evidence="6">ZS-35-S2</strain>
    </source>
</reference>
<evidence type="ECO:0000313" key="5">
    <source>
        <dbReference type="EMBL" id="MFC6017816.1"/>
    </source>
</evidence>
<dbReference type="PRINTS" id="PR00035">
    <property type="entry name" value="HTHGNTR"/>
</dbReference>
<accession>A0ABW1K8A9</accession>
<dbReference type="InterPro" id="IPR036388">
    <property type="entry name" value="WH-like_DNA-bd_sf"/>
</dbReference>
<keyword evidence="3" id="KW-0804">Transcription</keyword>
<evidence type="ECO:0000256" key="2">
    <source>
        <dbReference type="ARBA" id="ARBA00023125"/>
    </source>
</evidence>
<dbReference type="InterPro" id="IPR036390">
    <property type="entry name" value="WH_DNA-bd_sf"/>
</dbReference>
<sequence length="75" mass="8378">MPADETKKQRVIADLTRRIRAGEWRPGTRIPSRAQLAAEYGVSEQTIRDATRELVTAGLLESVRRGGLYVRLGGR</sequence>
<proteinExistence type="predicted"/>
<dbReference type="SUPFAM" id="SSF46785">
    <property type="entry name" value="Winged helix' DNA-binding domain"/>
    <property type="match status" value="1"/>
</dbReference>
<gene>
    <name evidence="5" type="ORF">ACFP2T_16565</name>
</gene>
<keyword evidence="2" id="KW-0238">DNA-binding</keyword>
<dbReference type="RefSeq" id="WP_377422371.1">
    <property type="nucleotide sequence ID" value="NZ_JBHSPR010000010.1"/>
</dbReference>
<dbReference type="CDD" id="cd07377">
    <property type="entry name" value="WHTH_GntR"/>
    <property type="match status" value="1"/>
</dbReference>
<dbReference type="InterPro" id="IPR000524">
    <property type="entry name" value="Tscrpt_reg_HTH_GntR"/>
</dbReference>
<dbReference type="InterPro" id="IPR050679">
    <property type="entry name" value="Bact_HTH_transcr_reg"/>
</dbReference>
<dbReference type="PROSITE" id="PS50949">
    <property type="entry name" value="HTH_GNTR"/>
    <property type="match status" value="1"/>
</dbReference>
<keyword evidence="1" id="KW-0805">Transcription regulation</keyword>
<dbReference type="Gene3D" id="1.10.10.10">
    <property type="entry name" value="Winged helix-like DNA-binding domain superfamily/Winged helix DNA-binding domain"/>
    <property type="match status" value="1"/>
</dbReference>
<protein>
    <submittedName>
        <fullName evidence="5">GntR family transcriptional regulator</fullName>
    </submittedName>
</protein>
<keyword evidence="6" id="KW-1185">Reference proteome</keyword>
<evidence type="ECO:0000256" key="1">
    <source>
        <dbReference type="ARBA" id="ARBA00023015"/>
    </source>
</evidence>
<dbReference type="PANTHER" id="PTHR44846:SF1">
    <property type="entry name" value="MANNOSYL-D-GLYCERATE TRANSPORT_METABOLISM SYSTEM REPRESSOR MNGR-RELATED"/>
    <property type="match status" value="1"/>
</dbReference>
<dbReference type="SMART" id="SM00345">
    <property type="entry name" value="HTH_GNTR"/>
    <property type="match status" value="1"/>
</dbReference>
<dbReference type="Pfam" id="PF00392">
    <property type="entry name" value="GntR"/>
    <property type="match status" value="1"/>
</dbReference>
<dbReference type="Proteomes" id="UP001596203">
    <property type="component" value="Unassembled WGS sequence"/>
</dbReference>
<dbReference type="PANTHER" id="PTHR44846">
    <property type="entry name" value="MANNOSYL-D-GLYCERATE TRANSPORT/METABOLISM SYSTEM REPRESSOR MNGR-RELATED"/>
    <property type="match status" value="1"/>
</dbReference>